<evidence type="ECO:0000256" key="2">
    <source>
        <dbReference type="SAM" id="MobiDB-lite"/>
    </source>
</evidence>
<name>A0A0E9NPK6_SAICN</name>
<dbReference type="InterPro" id="IPR001878">
    <property type="entry name" value="Znf_CCHC"/>
</dbReference>
<keyword evidence="1" id="KW-0862">Zinc</keyword>
<feature type="region of interest" description="Disordered" evidence="2">
    <location>
        <begin position="254"/>
        <end position="317"/>
    </location>
</feature>
<dbReference type="AlphaFoldDB" id="A0A0E9NPK6"/>
<dbReference type="SUPFAM" id="SSF57756">
    <property type="entry name" value="Retrovirus zinc finger-like domains"/>
    <property type="match status" value="1"/>
</dbReference>
<dbReference type="PANTHER" id="PTHR15503:SF22">
    <property type="entry name" value="TRANSPOSON TY3-I GAG POLYPROTEIN"/>
    <property type="match status" value="1"/>
</dbReference>
<reference evidence="4 5" key="2">
    <citation type="journal article" date="2014" name="J. Gen. Appl. Microbiol.">
        <title>The early diverging ascomycetous budding yeast Saitoella complicata has three histone deacetylases belonging to the Clr6, Hos2, and Rpd3 lineages.</title>
        <authorList>
            <person name="Nishida H."/>
            <person name="Matsumoto T."/>
            <person name="Kondo S."/>
            <person name="Hamamoto M."/>
            <person name="Yoshikawa H."/>
        </authorList>
    </citation>
    <scope>NUCLEOTIDE SEQUENCE [LARGE SCALE GENOMIC DNA]</scope>
    <source>
        <strain evidence="4 5">NRRL Y-17804</strain>
    </source>
</reference>
<dbReference type="GO" id="GO:0008270">
    <property type="term" value="F:zinc ion binding"/>
    <property type="evidence" value="ECO:0007669"/>
    <property type="project" value="UniProtKB-KW"/>
</dbReference>
<dbReference type="STRING" id="698492.A0A0E9NPK6"/>
<reference evidence="4 5" key="1">
    <citation type="journal article" date="2011" name="J. Gen. Appl. Microbiol.">
        <title>Draft genome sequencing of the enigmatic yeast Saitoella complicata.</title>
        <authorList>
            <person name="Nishida H."/>
            <person name="Hamamoto M."/>
            <person name="Sugiyama J."/>
        </authorList>
    </citation>
    <scope>NUCLEOTIDE SEQUENCE [LARGE SCALE GENOMIC DNA]</scope>
    <source>
        <strain evidence="4 5">NRRL Y-17804</strain>
    </source>
</reference>
<dbReference type="InterPro" id="IPR036875">
    <property type="entry name" value="Znf_CCHC_sf"/>
</dbReference>
<dbReference type="InterPro" id="IPR045358">
    <property type="entry name" value="Ty3_capsid"/>
</dbReference>
<organism evidence="4 5">
    <name type="scientific">Saitoella complicata (strain BCRC 22490 / CBS 7301 / JCM 7358 / NBRC 10748 / NRRL Y-17804)</name>
    <dbReference type="NCBI Taxonomy" id="698492"/>
    <lineage>
        <taxon>Eukaryota</taxon>
        <taxon>Fungi</taxon>
        <taxon>Dikarya</taxon>
        <taxon>Ascomycota</taxon>
        <taxon>Taphrinomycotina</taxon>
        <taxon>Taphrinomycotina incertae sedis</taxon>
        <taxon>Saitoella</taxon>
    </lineage>
</organism>
<keyword evidence="5" id="KW-1185">Reference proteome</keyword>
<protein>
    <recommendedName>
        <fullName evidence="3">CCHC-type domain-containing protein</fullName>
    </recommendedName>
</protein>
<dbReference type="PANTHER" id="PTHR15503">
    <property type="entry name" value="LDOC1 RELATED"/>
    <property type="match status" value="1"/>
</dbReference>
<keyword evidence="1" id="KW-0479">Metal-binding</keyword>
<keyword evidence="1" id="KW-0863">Zinc-finger</keyword>
<gene>
    <name evidence="4" type="ORF">G7K_5702-t1</name>
</gene>
<comment type="caution">
    <text evidence="4">The sequence shown here is derived from an EMBL/GenBank/DDBJ whole genome shotgun (WGS) entry which is preliminary data.</text>
</comment>
<dbReference type="InterPro" id="IPR032567">
    <property type="entry name" value="RTL1-rel"/>
</dbReference>
<evidence type="ECO:0000313" key="5">
    <source>
        <dbReference type="Proteomes" id="UP000033140"/>
    </source>
</evidence>
<dbReference type="Proteomes" id="UP000033140">
    <property type="component" value="Unassembled WGS sequence"/>
</dbReference>
<feature type="compositionally biased region" description="Low complexity" evidence="2">
    <location>
        <begin position="270"/>
        <end position="279"/>
    </location>
</feature>
<evidence type="ECO:0000259" key="3">
    <source>
        <dbReference type="PROSITE" id="PS50158"/>
    </source>
</evidence>
<accession>A0A0E9NPK6</accession>
<feature type="domain" description="CCHC-type" evidence="3">
    <location>
        <begin position="325"/>
        <end position="338"/>
    </location>
</feature>
<dbReference type="OMA" id="HQYATHF"/>
<evidence type="ECO:0000256" key="1">
    <source>
        <dbReference type="PROSITE-ProRule" id="PRU00047"/>
    </source>
</evidence>
<dbReference type="EMBL" id="BACD03000049">
    <property type="protein sequence ID" value="GAO51606.1"/>
    <property type="molecule type" value="Genomic_DNA"/>
</dbReference>
<dbReference type="Pfam" id="PF19259">
    <property type="entry name" value="Ty3_capsid"/>
    <property type="match status" value="1"/>
</dbReference>
<feature type="region of interest" description="Disordered" evidence="2">
    <location>
        <begin position="62"/>
        <end position="82"/>
    </location>
</feature>
<reference evidence="4 5" key="3">
    <citation type="journal article" date="2015" name="Genome Announc.">
        <title>Draft Genome Sequence of the Archiascomycetous Yeast Saitoella complicata.</title>
        <authorList>
            <person name="Yamauchi K."/>
            <person name="Kondo S."/>
            <person name="Hamamoto M."/>
            <person name="Takahashi Y."/>
            <person name="Ogura Y."/>
            <person name="Hayashi T."/>
            <person name="Nishida H."/>
        </authorList>
    </citation>
    <scope>NUCLEOTIDE SEQUENCE [LARGE SCALE GENOMIC DNA]</scope>
    <source>
        <strain evidence="4 5">NRRL Y-17804</strain>
    </source>
</reference>
<feature type="compositionally biased region" description="Polar residues" evidence="2">
    <location>
        <begin position="280"/>
        <end position="298"/>
    </location>
</feature>
<dbReference type="GO" id="GO:0003676">
    <property type="term" value="F:nucleic acid binding"/>
    <property type="evidence" value="ECO:0007669"/>
    <property type="project" value="InterPro"/>
</dbReference>
<dbReference type="PROSITE" id="PS50158">
    <property type="entry name" value="ZF_CCHC"/>
    <property type="match status" value="1"/>
</dbReference>
<proteinExistence type="predicted"/>
<feature type="compositionally biased region" description="Basic and acidic residues" evidence="2">
    <location>
        <begin position="254"/>
        <end position="263"/>
    </location>
</feature>
<evidence type="ECO:0000313" key="4">
    <source>
        <dbReference type="EMBL" id="GAO51606.1"/>
    </source>
</evidence>
<sequence>MASHSGSSGLDSAPQPMPTMEQLSAMMHELHAQVADAQTSARTARLEAADAHTRLLAMEAAAATSASSTDTATTPPVSTLTSTPSIVTTVKEPKVDGKDKTLLKSFLSKAAMVFNTQPLHYGDDRIKILTTVNWLTGAAFDWVQPEIGKDESKCPEWLKNYDLFCKELAQAFGDPDEKRTYNNKLMNLKQTGSVIDYTVRFRQIAPYTDFDAKALAPHYYRGLKDEIKDAAQFHAQLETLDDIIEFAIRQDNRFPERRMEKKNSGTQHLSSSHKSSDSSGQPNHYKSKSSPVNSSHTPCSVPMDLSSSRTITPEKRDHRKKNNLCMYCGKPGHYASKCFAANGNVAKKSTRANATVPQRIME</sequence>